<comment type="similarity">
    <text evidence="1">Belongs to the peptidase C48 family.</text>
</comment>
<evidence type="ECO:0000256" key="4">
    <source>
        <dbReference type="SAM" id="MobiDB-lite"/>
    </source>
</evidence>
<evidence type="ECO:0000256" key="3">
    <source>
        <dbReference type="ARBA" id="ARBA00022801"/>
    </source>
</evidence>
<sequence length="1866" mass="207651">MDDYIIEDEDLQRRNPEWNASEWIACDRCFKDVPHCVAVEVERVRRMPPEIDSTLPSPLQSPADFHMHNSLPVWNPIYDAMEEGVEDFADMAFDTAEPTFIPAVLAEIPLLRQSTIQRLHKDFGQAFLDGNISIRDARDVKNIRYLPLCFLSYAERARQAALSWHFWDSAMSWIMEHHDDEEPEEAKWRDRTLKLLTSMTGWSGRVGCGLHDLTFERLAEVLGDNWLSDAVVDALVRDIGNRLKSRDGSSSSVLLADTFLATYISDGAATDTHHLGYSLVAKYTHLLTSPSPPRSLLFPLYSPPVHWAACRIDIPKSRIQFADSLRKKHPKALSDQLVVWLEKKVGLENVKVTDDLPCGLQEDGFNCGIIAPNALAHDILGDDLWNPGHARTSRYRAFCVIASMIVSYQEDGPRSGADIPCIDLDEIADARVQPTVDDVDIGEPAAGIEDTDLAALVRSFEEEEDTDTPDPSASRKRGRDTEDELEDVPAGKRKKNTHPTPSTRSEPHKNTKAKNKGAPMAQSGDPSTAPPPRCLPLTARSNIPYDVQQEIKDSLRIGGKSDSAKHDRVVAILIKWGLYRGSKKRLEKLRKECRDGGDPNPGLDINNPKQVICSRCLKPVQLKAVYEARRFVEHWNKGACKKPPVPAAAGTRSITTFFTTKAAAASAPPSTLVVYKPKQTSFEKFCPGLTQIIHPRIGYYIDNCPATGGGAHPINHYVAALFKKRKITSIRDSRLTEGDRQLAYHKKALDNHWRIETSPHRASVISTRCRVKFTVTSASAVEDDAVVCPECWNVFLRREFRTAINRTREKPYEQLKYTPKIYDNPIQSTLVARYKGLEALLAEVSISLAFFHFSRITEFQRSELGIYLRFARGVASGLYKDNQVFLGLVQTMQMATERRVRGVGMQNFRYPREAREFGALIRMSSPRTYRTISQELRMETERSIRSRVSKQPRFPIGINAKSFESVQRYCEDYAYPVGYPLCLSVDDTKLFPAMQPLYDGPTKTWLLIGLPGESQLKVTTPDELEKLMDVPHSPATKLRLWTIQIPFPGIPPLAFAILPIASKISASELTKYQLQAMTGLAERKLRFISNLADGAAVERSCQEQVAAAGTMTVYNIDPPATHPEESRIGIPLYNLEGNVYVNAQDAPHARKTARNNIFSGARGLVLGDFVVHYKQLYDMAMTVPDPTLYERDVIRADRQDDNAAHRVFSAATLHGLAENVDDNMGIVVFLFVVGELIDAYESRIMSHARRAKVALRTRLFLKTWKLFLQRLGYSIHRHYLPPGATKIFDFLIDGLLGLIIIHRDHLPTSTIPLLPWKHESMANERVFAALRGIFPEMSLVQAILALPHLRGTMSRAKQALFSKASYKKVANGYTFSDAAEDAAIDYKKLAIFPTDVEFTAIYGEALEENDMLWSLLNVHIPTLTAAPVVETLRAPIDPSDNSDSHLTPDDLGTAATDAAIVDLSMKDELQEALTAVQNVAGLLRNEEDEIDACAYAAAALVVDGLSKIDDLPDLDDPAHLEQSRKDIARIIKMTPESVESFLYGLKSSFGGTTLSSDVYEPPFLSSLLDVTASDLLPLVQLRESYQTEPARTGVRNYRPGSQSLATVQPGEGSAGKESSESSGPSDKQLMARRIQAVIRQAEARKVNTGLNRKARTEENEVAGPPTEKPGGNAANAAYAAQVRSTTALRRRRNVCQNLKCHSFVGEAGIGPLTPLAANNFIFLIDRNEILLGRVITIYSKAGGKAGAHAFIQEADTIGSISFVLAQTYEHAAGRTFRRIHSTSVMVGVSRFAHLPSGSILFRVPDKVTQGKQNFVELSSATTLKYKELLTEKKELIWAATVLNTVQRRGVDNVNIVDIEEDDDVDN</sequence>
<keyword evidence="8" id="KW-1185">Reference proteome</keyword>
<organism evidence="7 8">
    <name type="scientific">Mycena pura</name>
    <dbReference type="NCBI Taxonomy" id="153505"/>
    <lineage>
        <taxon>Eukaryota</taxon>
        <taxon>Fungi</taxon>
        <taxon>Dikarya</taxon>
        <taxon>Basidiomycota</taxon>
        <taxon>Agaricomycotina</taxon>
        <taxon>Agaricomycetes</taxon>
        <taxon>Agaricomycetidae</taxon>
        <taxon>Agaricales</taxon>
        <taxon>Marasmiineae</taxon>
        <taxon>Mycenaceae</taxon>
        <taxon>Mycena</taxon>
    </lineage>
</organism>
<dbReference type="PROSITE" id="PS50600">
    <property type="entry name" value="ULP_PROTEASE"/>
    <property type="match status" value="1"/>
</dbReference>
<dbReference type="SUPFAM" id="SSF54001">
    <property type="entry name" value="Cysteine proteinases"/>
    <property type="match status" value="1"/>
</dbReference>
<protein>
    <recommendedName>
        <fullName evidence="5">Ubiquitin-like protease family profile domain-containing protein</fullName>
    </recommendedName>
</protein>
<feature type="region of interest" description="Disordered" evidence="4">
    <location>
        <begin position="1645"/>
        <end position="1673"/>
    </location>
</feature>
<comment type="caution">
    <text evidence="7">The sequence shown here is derived from an EMBL/GenBank/DDBJ whole genome shotgun (WGS) entry which is preliminary data.</text>
</comment>
<accession>A0AAD6YQ25</accession>
<keyword evidence="3" id="KW-0378">Hydrolase</keyword>
<evidence type="ECO:0000259" key="5">
    <source>
        <dbReference type="PROSITE" id="PS50600"/>
    </source>
</evidence>
<dbReference type="GO" id="GO:0008234">
    <property type="term" value="F:cysteine-type peptidase activity"/>
    <property type="evidence" value="ECO:0007669"/>
    <property type="project" value="InterPro"/>
</dbReference>
<dbReference type="Gene3D" id="3.40.395.10">
    <property type="entry name" value="Adenoviral Proteinase, Chain A"/>
    <property type="match status" value="1"/>
</dbReference>
<gene>
    <name evidence="6" type="ORF">GGX14DRAFT_641827</name>
    <name evidence="7" type="ORF">GGX14DRAFT_641838</name>
</gene>
<feature type="region of interest" description="Disordered" evidence="4">
    <location>
        <begin position="460"/>
        <end position="541"/>
    </location>
</feature>
<dbReference type="GO" id="GO:0019783">
    <property type="term" value="F:ubiquitin-like protein peptidase activity"/>
    <property type="evidence" value="ECO:0007669"/>
    <property type="project" value="UniProtKB-ARBA"/>
</dbReference>
<dbReference type="InterPro" id="IPR038765">
    <property type="entry name" value="Papain-like_cys_pep_sf"/>
</dbReference>
<dbReference type="GO" id="GO:0006508">
    <property type="term" value="P:proteolysis"/>
    <property type="evidence" value="ECO:0007669"/>
    <property type="project" value="UniProtKB-KW"/>
</dbReference>
<dbReference type="EMBL" id="JARJCW010000004">
    <property type="protein sequence ID" value="KAJ7225909.1"/>
    <property type="molecule type" value="Genomic_DNA"/>
</dbReference>
<keyword evidence="2" id="KW-0645">Protease</keyword>
<feature type="region of interest" description="Disordered" evidence="4">
    <location>
        <begin position="1587"/>
        <end position="1628"/>
    </location>
</feature>
<reference evidence="7" key="1">
    <citation type="submission" date="2023-03" db="EMBL/GenBank/DDBJ databases">
        <title>Massive genome expansion in bonnet fungi (Mycena s.s.) driven by repeated elements and novel gene families across ecological guilds.</title>
        <authorList>
            <consortium name="Lawrence Berkeley National Laboratory"/>
            <person name="Harder C.B."/>
            <person name="Miyauchi S."/>
            <person name="Viragh M."/>
            <person name="Kuo A."/>
            <person name="Thoen E."/>
            <person name="Andreopoulos B."/>
            <person name="Lu D."/>
            <person name="Skrede I."/>
            <person name="Drula E."/>
            <person name="Henrissat B."/>
            <person name="Morin E."/>
            <person name="Kohler A."/>
            <person name="Barry K."/>
            <person name="LaButti K."/>
            <person name="Morin E."/>
            <person name="Salamov A."/>
            <person name="Lipzen A."/>
            <person name="Mereny Z."/>
            <person name="Hegedus B."/>
            <person name="Baldrian P."/>
            <person name="Stursova M."/>
            <person name="Weitz H."/>
            <person name="Taylor A."/>
            <person name="Grigoriev I.V."/>
            <person name="Nagy L.G."/>
            <person name="Martin F."/>
            <person name="Kauserud H."/>
        </authorList>
    </citation>
    <scope>NUCLEOTIDE SEQUENCE</scope>
    <source>
        <strain evidence="7">9144</strain>
    </source>
</reference>
<feature type="domain" description="Ubiquitin-like protease family profile" evidence="5">
    <location>
        <begin position="211"/>
        <end position="378"/>
    </location>
</feature>
<evidence type="ECO:0000256" key="2">
    <source>
        <dbReference type="ARBA" id="ARBA00022670"/>
    </source>
</evidence>
<evidence type="ECO:0000313" key="7">
    <source>
        <dbReference type="EMBL" id="KAJ7225909.1"/>
    </source>
</evidence>
<dbReference type="Pfam" id="PF02902">
    <property type="entry name" value="Peptidase_C48"/>
    <property type="match status" value="1"/>
</dbReference>
<evidence type="ECO:0000256" key="1">
    <source>
        <dbReference type="ARBA" id="ARBA00005234"/>
    </source>
</evidence>
<evidence type="ECO:0000313" key="6">
    <source>
        <dbReference type="EMBL" id="KAJ7225907.1"/>
    </source>
</evidence>
<proteinExistence type="inferred from homology"/>
<dbReference type="InterPro" id="IPR003653">
    <property type="entry name" value="Peptidase_C48_C"/>
</dbReference>
<evidence type="ECO:0000313" key="8">
    <source>
        <dbReference type="Proteomes" id="UP001219525"/>
    </source>
</evidence>
<dbReference type="Proteomes" id="UP001219525">
    <property type="component" value="Unassembled WGS sequence"/>
</dbReference>
<name>A0AAD6YQ25_9AGAR</name>
<dbReference type="EMBL" id="JARJCW010000004">
    <property type="protein sequence ID" value="KAJ7225907.1"/>
    <property type="molecule type" value="Genomic_DNA"/>
</dbReference>